<organism evidence="8 9">
    <name type="scientific">Serendipita indica (strain DSM 11827)</name>
    <name type="common">Root endophyte fungus</name>
    <name type="synonym">Piriformospora indica</name>
    <dbReference type="NCBI Taxonomy" id="1109443"/>
    <lineage>
        <taxon>Eukaryota</taxon>
        <taxon>Fungi</taxon>
        <taxon>Dikarya</taxon>
        <taxon>Basidiomycota</taxon>
        <taxon>Agaricomycotina</taxon>
        <taxon>Agaricomycetes</taxon>
        <taxon>Sebacinales</taxon>
        <taxon>Serendipitaceae</taxon>
        <taxon>Serendipita</taxon>
    </lineage>
</organism>
<dbReference type="InParanoid" id="G4TJV5"/>
<feature type="domain" description="CCHC-type" evidence="7">
    <location>
        <begin position="408"/>
        <end position="423"/>
    </location>
</feature>
<dbReference type="eggNOG" id="KOG2476">
    <property type="taxonomic scope" value="Eukaryota"/>
</dbReference>
<dbReference type="Gene3D" id="3.30.428.10">
    <property type="entry name" value="HIT-like"/>
    <property type="match status" value="1"/>
</dbReference>
<dbReference type="PROSITE" id="PS50158">
    <property type="entry name" value="ZF_CCHC"/>
    <property type="match status" value="1"/>
</dbReference>
<accession>G4TJV5</accession>
<dbReference type="SMART" id="SM00343">
    <property type="entry name" value="ZnF_C2HC"/>
    <property type="match status" value="3"/>
</dbReference>
<dbReference type="CDD" id="cd07380">
    <property type="entry name" value="MPP_CWF19_N"/>
    <property type="match status" value="1"/>
</dbReference>
<dbReference type="Gene3D" id="4.10.60.10">
    <property type="entry name" value="Zinc finger, CCHC-type"/>
    <property type="match status" value="1"/>
</dbReference>
<dbReference type="InterPro" id="IPR006768">
    <property type="entry name" value="Cwf19-like_C_dom-1"/>
</dbReference>
<dbReference type="OrthoDB" id="444325at2759"/>
<protein>
    <recommendedName>
        <fullName evidence="7">CCHC-type domain-containing protein</fullName>
    </recommendedName>
</protein>
<keyword evidence="2" id="KW-0479">Metal-binding</keyword>
<gene>
    <name evidence="8" type="ORF">PIIN_05527</name>
</gene>
<evidence type="ECO:0000256" key="2">
    <source>
        <dbReference type="ARBA" id="ARBA00022723"/>
    </source>
</evidence>
<keyword evidence="9" id="KW-1185">Reference proteome</keyword>
<dbReference type="PANTHER" id="PTHR12072:SF4">
    <property type="entry name" value="CWF19-LIKE PROTEIN 1"/>
    <property type="match status" value="1"/>
</dbReference>
<keyword evidence="3 5" id="KW-0863">Zinc-finger</keyword>
<dbReference type="InterPro" id="IPR040194">
    <property type="entry name" value="Cwf19-like"/>
</dbReference>
<evidence type="ECO:0000313" key="8">
    <source>
        <dbReference type="EMBL" id="CCA71590.1"/>
    </source>
</evidence>
<name>G4TJV5_SERID</name>
<dbReference type="GO" id="GO:0008270">
    <property type="term" value="F:zinc ion binding"/>
    <property type="evidence" value="ECO:0007669"/>
    <property type="project" value="UniProtKB-KW"/>
</dbReference>
<dbReference type="GO" id="GO:0071014">
    <property type="term" value="C:post-mRNA release spliceosomal complex"/>
    <property type="evidence" value="ECO:0007669"/>
    <property type="project" value="TreeGrafter"/>
</dbReference>
<dbReference type="Pfam" id="PF13696">
    <property type="entry name" value="zf-CCHC_2"/>
    <property type="match status" value="3"/>
</dbReference>
<evidence type="ECO:0000256" key="6">
    <source>
        <dbReference type="SAM" id="MobiDB-lite"/>
    </source>
</evidence>
<dbReference type="HOGENOM" id="CLU_019955_2_0_1"/>
<comment type="caution">
    <text evidence="8">The sequence shown here is derived from an EMBL/GenBank/DDBJ whole genome shotgun (WGS) entry which is preliminary data.</text>
</comment>
<evidence type="ECO:0000256" key="5">
    <source>
        <dbReference type="PROSITE-ProRule" id="PRU00047"/>
    </source>
</evidence>
<dbReference type="InterPro" id="IPR036875">
    <property type="entry name" value="Znf_CCHC_sf"/>
</dbReference>
<dbReference type="GO" id="GO:0000398">
    <property type="term" value="P:mRNA splicing, via spliceosome"/>
    <property type="evidence" value="ECO:0007669"/>
    <property type="project" value="TreeGrafter"/>
</dbReference>
<dbReference type="SUPFAM" id="SSF54197">
    <property type="entry name" value="HIT-like"/>
    <property type="match status" value="1"/>
</dbReference>
<dbReference type="Proteomes" id="UP000007148">
    <property type="component" value="Unassembled WGS sequence"/>
</dbReference>
<feature type="region of interest" description="Disordered" evidence="6">
    <location>
        <begin position="301"/>
        <end position="339"/>
    </location>
</feature>
<dbReference type="FunCoup" id="G4TJV5">
    <property type="interactions" value="930"/>
</dbReference>
<dbReference type="STRING" id="1109443.G4TJV5"/>
<dbReference type="GO" id="GO:0061632">
    <property type="term" value="F:RNA lariat debranching enzyme activator activity"/>
    <property type="evidence" value="ECO:0007669"/>
    <property type="project" value="TreeGrafter"/>
</dbReference>
<dbReference type="InterPro" id="IPR001878">
    <property type="entry name" value="Znf_CCHC"/>
</dbReference>
<dbReference type="PANTHER" id="PTHR12072">
    <property type="entry name" value="CWF19, CELL CYCLE CONTROL PROTEIN"/>
    <property type="match status" value="1"/>
</dbReference>
<dbReference type="EMBL" id="CAFZ01000126">
    <property type="protein sequence ID" value="CCA71590.1"/>
    <property type="molecule type" value="Genomic_DNA"/>
</dbReference>
<dbReference type="InterPro" id="IPR025829">
    <property type="entry name" value="Zn_knuckle_CX2CX3GHX4C"/>
</dbReference>
<dbReference type="SUPFAM" id="SSF57756">
    <property type="entry name" value="Retrovirus zinc finger-like domains"/>
    <property type="match status" value="1"/>
</dbReference>
<evidence type="ECO:0000256" key="1">
    <source>
        <dbReference type="ARBA" id="ARBA00022664"/>
    </source>
</evidence>
<proteinExistence type="predicted"/>
<evidence type="ECO:0000259" key="7">
    <source>
        <dbReference type="PROSITE" id="PS50158"/>
    </source>
</evidence>
<dbReference type="Pfam" id="PF04677">
    <property type="entry name" value="CwfJ_C_1"/>
    <property type="match status" value="1"/>
</dbReference>
<keyword evidence="4" id="KW-0862">Zinc</keyword>
<dbReference type="GO" id="GO:0003676">
    <property type="term" value="F:nucleic acid binding"/>
    <property type="evidence" value="ECO:0007669"/>
    <property type="project" value="InterPro"/>
</dbReference>
<reference evidence="8 9" key="1">
    <citation type="journal article" date="2011" name="PLoS Pathog.">
        <title>Endophytic Life Strategies Decoded by Genome and Transcriptome Analyses of the Mutualistic Root Symbiont Piriformospora indica.</title>
        <authorList>
            <person name="Zuccaro A."/>
            <person name="Lahrmann U."/>
            <person name="Guldener U."/>
            <person name="Langen G."/>
            <person name="Pfiffi S."/>
            <person name="Biedenkopf D."/>
            <person name="Wong P."/>
            <person name="Samans B."/>
            <person name="Grimm C."/>
            <person name="Basiewicz M."/>
            <person name="Murat C."/>
            <person name="Martin F."/>
            <person name="Kogel K.H."/>
        </authorList>
    </citation>
    <scope>NUCLEOTIDE SEQUENCE [LARGE SCALE GENOMIC DNA]</scope>
    <source>
        <strain evidence="8 9">DSM 11827</strain>
    </source>
</reference>
<evidence type="ECO:0000256" key="4">
    <source>
        <dbReference type="ARBA" id="ARBA00022833"/>
    </source>
</evidence>
<dbReference type="Pfam" id="PF04676">
    <property type="entry name" value="CwfJ_C_2"/>
    <property type="match status" value="1"/>
</dbReference>
<dbReference type="OMA" id="IVPITHY"/>
<keyword evidence="1" id="KW-0507">mRNA processing</keyword>
<dbReference type="InterPro" id="IPR006767">
    <property type="entry name" value="Cwf19-like_C_dom-2"/>
</dbReference>
<dbReference type="AlphaFoldDB" id="G4TJV5"/>
<evidence type="ECO:0000256" key="3">
    <source>
        <dbReference type="ARBA" id="ARBA00022771"/>
    </source>
</evidence>
<sequence>MGEPVKVLVIGSVLGELRGFVDKVQTLDGKYGPFAFILCLGDFFDNSDDHPSVDELLGGSIHVPKTTYIMGGEHKLPQKILEKAAQTGGELAPNILLLDKATVITTSQGIRIAALGGDYDPASYSSPKYAPSNHFTSSDVRKLLSHPSITIPKSQQNPNSLAAMKASSTTTKIDILLTHVTPASLTLHTPNMPPSYPDRVSPQLDDIVRAAMPRYHFVSGAGMFWEREPFPWPDAADSGRCTRFLSIGAFGGQIPEGQKRPRWSYAFTITPVTPNTHPVSLPPNITFNPYIPHQAVEGFIATKPPSPQAQKRALDDSGEQFRWSHEGREGPKRRKKENLQANGLPEGYVCRICQSTEHSIKDCPERSKPPEGYICRRCQQSDHFIRDCPTKDEKGDTGGRKPPPGYVCRACGSENHLIDDCPEVVKGRHEREQRRHKGPAKEITADECWFCLMNPKLAKHLLVSLGEECYLSLPKGQLPITSSKDPKIKELFPVPGGGHILIIPISHRPTLRSLPPSEATSTLNEVEKYKTALTSFFATYGCSPIFFEVAKRMLHGVHAQLHTLPIPNSIPLEEVEQALVQTGKQTRIELLEEDLGETTDNYMQIELPGGKRLVHIMDDGTRFPLQFVRMALASLFGVPDRVDWKSCVESEEREKEEAEQFKSAFRSFDPFL</sequence>
<evidence type="ECO:0000313" key="9">
    <source>
        <dbReference type="Proteomes" id="UP000007148"/>
    </source>
</evidence>
<dbReference type="InterPro" id="IPR036265">
    <property type="entry name" value="HIT-like_sf"/>
</dbReference>